<organism evidence="8 9">
    <name type="scientific">Echeneis naucrates</name>
    <name type="common">Live sharksucker</name>
    <dbReference type="NCBI Taxonomy" id="173247"/>
    <lineage>
        <taxon>Eukaryota</taxon>
        <taxon>Metazoa</taxon>
        <taxon>Chordata</taxon>
        <taxon>Craniata</taxon>
        <taxon>Vertebrata</taxon>
        <taxon>Euteleostomi</taxon>
        <taxon>Actinopterygii</taxon>
        <taxon>Neopterygii</taxon>
        <taxon>Teleostei</taxon>
        <taxon>Neoteleostei</taxon>
        <taxon>Acanthomorphata</taxon>
        <taxon>Carangaria</taxon>
        <taxon>Carangiformes</taxon>
        <taxon>Echeneidae</taxon>
        <taxon>Echeneis</taxon>
    </lineage>
</organism>
<dbReference type="Pfam" id="PF01920">
    <property type="entry name" value="Prefoldin_2"/>
    <property type="match status" value="1"/>
</dbReference>
<keyword evidence="6" id="KW-0143">Chaperone</keyword>
<sequence length="132" mass="15251">MDTVSQRVLEYLIEVEDAAEDVLTTKHQIVDLDSKRNRNREALNALRTEISDSEKVKVCFGNMFIKFPKSKTREMIQKDQDQLEKEINDLRKGLKAKVNHLNEIQGKPELQGYNLSPLTTDEIKAMTSLFNK</sequence>
<proteinExistence type="inferred from homology"/>
<gene>
    <name evidence="8" type="primary">pdrg1</name>
</gene>
<dbReference type="InterPro" id="IPR002777">
    <property type="entry name" value="PFD_beta-like"/>
</dbReference>
<dbReference type="PANTHER" id="PTHR21162">
    <property type="entry name" value="P53 AND DNA DAMAGE-REGULATED PROTEIN"/>
    <property type="match status" value="1"/>
</dbReference>
<dbReference type="Ensembl" id="ENSENLT00000050248.1">
    <property type="protein sequence ID" value="ENSENLP00000049039.1"/>
    <property type="gene ID" value="ENSENLG00000020664.1"/>
</dbReference>
<evidence type="ECO:0000256" key="7">
    <source>
        <dbReference type="ARBA" id="ARBA00026022"/>
    </source>
</evidence>
<evidence type="ECO:0000313" key="9">
    <source>
        <dbReference type="Proteomes" id="UP000472264"/>
    </source>
</evidence>
<comment type="subunit">
    <text evidence="7">Component of the PAQosome complex which is responsible for the biogenesis of several protein complexes and which consists of R2TP complex members RUVBL1, RUVBL2, RPAP3 and PIH1D1, URI complex members PFDN2, PFDN6, PDRG1, UXT and URI1 as well as ASDURF, POLR2E and DNAAF10/WDR92.</text>
</comment>
<dbReference type="Gene3D" id="1.10.287.370">
    <property type="match status" value="1"/>
</dbReference>
<comment type="subcellular location">
    <subcellularLocation>
        <location evidence="2">Cytoplasm</location>
    </subcellularLocation>
</comment>
<dbReference type="PANTHER" id="PTHR21162:SF0">
    <property type="entry name" value="P53 AND DNA DAMAGE-REGULATED PROTEIN 1"/>
    <property type="match status" value="1"/>
</dbReference>
<dbReference type="InParanoid" id="A0A665WYR3"/>
<dbReference type="GO" id="GO:0005737">
    <property type="term" value="C:cytoplasm"/>
    <property type="evidence" value="ECO:0007669"/>
    <property type="project" value="UniProtKB-SubCell"/>
</dbReference>
<evidence type="ECO:0000256" key="4">
    <source>
        <dbReference type="ARBA" id="ARBA00016313"/>
    </source>
</evidence>
<comment type="function">
    <text evidence="1">May play a role in chaperone-mediated protein folding.</text>
</comment>
<evidence type="ECO:0000256" key="1">
    <source>
        <dbReference type="ARBA" id="ARBA00003581"/>
    </source>
</evidence>
<reference evidence="8" key="3">
    <citation type="submission" date="2025-09" db="UniProtKB">
        <authorList>
            <consortium name="Ensembl"/>
        </authorList>
    </citation>
    <scope>IDENTIFICATION</scope>
</reference>
<evidence type="ECO:0000313" key="8">
    <source>
        <dbReference type="Ensembl" id="ENSENLP00000049039.1"/>
    </source>
</evidence>
<dbReference type="OMA" id="DEKAMVC"/>
<evidence type="ECO:0000256" key="2">
    <source>
        <dbReference type="ARBA" id="ARBA00004496"/>
    </source>
</evidence>
<evidence type="ECO:0000256" key="3">
    <source>
        <dbReference type="ARBA" id="ARBA00008045"/>
    </source>
</evidence>
<dbReference type="SUPFAM" id="SSF46579">
    <property type="entry name" value="Prefoldin"/>
    <property type="match status" value="1"/>
</dbReference>
<reference evidence="8" key="2">
    <citation type="submission" date="2025-08" db="UniProtKB">
        <authorList>
            <consortium name="Ensembl"/>
        </authorList>
    </citation>
    <scope>IDENTIFICATION</scope>
</reference>
<accession>A0A665WYR3</accession>
<dbReference type="InterPro" id="IPR030482">
    <property type="entry name" value="PDRG1"/>
</dbReference>
<dbReference type="CDD" id="cd22860">
    <property type="entry name" value="PDRG1"/>
    <property type="match status" value="1"/>
</dbReference>
<dbReference type="RefSeq" id="XP_029358582.1">
    <property type="nucleotide sequence ID" value="XM_029502722.1"/>
</dbReference>
<evidence type="ECO:0000256" key="5">
    <source>
        <dbReference type="ARBA" id="ARBA00022490"/>
    </source>
</evidence>
<protein>
    <recommendedName>
        <fullName evidence="4">p53 and DNA damage-regulated protein 1</fullName>
    </recommendedName>
</protein>
<name>A0A665WYR3_ECHNA</name>
<dbReference type="GeneID" id="115043933"/>
<keyword evidence="9" id="KW-1185">Reference proteome</keyword>
<dbReference type="AlphaFoldDB" id="A0A665WYR3"/>
<dbReference type="CTD" id="81572"/>
<dbReference type="GO" id="GO:0051082">
    <property type="term" value="F:unfolded protein binding"/>
    <property type="evidence" value="ECO:0007669"/>
    <property type="project" value="InterPro"/>
</dbReference>
<comment type="similarity">
    <text evidence="3">Belongs to the prefoldin subunit beta family.</text>
</comment>
<dbReference type="FunCoup" id="A0A665WYR3">
    <property type="interactions" value="762"/>
</dbReference>
<dbReference type="InterPro" id="IPR009053">
    <property type="entry name" value="Prefoldin"/>
</dbReference>
<reference evidence="8" key="1">
    <citation type="submission" date="2021-04" db="EMBL/GenBank/DDBJ databases">
        <authorList>
            <consortium name="Wellcome Sanger Institute Data Sharing"/>
        </authorList>
    </citation>
    <scope>NUCLEOTIDE SEQUENCE [LARGE SCALE GENOMIC DNA]</scope>
</reference>
<dbReference type="GO" id="GO:0016272">
    <property type="term" value="C:prefoldin complex"/>
    <property type="evidence" value="ECO:0007669"/>
    <property type="project" value="InterPro"/>
</dbReference>
<dbReference type="Proteomes" id="UP000472264">
    <property type="component" value="Chromosome 5"/>
</dbReference>
<dbReference type="GO" id="GO:0006457">
    <property type="term" value="P:protein folding"/>
    <property type="evidence" value="ECO:0007669"/>
    <property type="project" value="InterPro"/>
</dbReference>
<keyword evidence="5" id="KW-0963">Cytoplasm</keyword>
<dbReference type="OrthoDB" id="20282at2759"/>
<evidence type="ECO:0000256" key="6">
    <source>
        <dbReference type="ARBA" id="ARBA00023186"/>
    </source>
</evidence>